<feature type="transmembrane region" description="Helical" evidence="2">
    <location>
        <begin position="202"/>
        <end position="221"/>
    </location>
</feature>
<dbReference type="SUPFAM" id="SSF52266">
    <property type="entry name" value="SGNH hydrolase"/>
    <property type="match status" value="1"/>
</dbReference>
<protein>
    <submittedName>
        <fullName evidence="3">Uncharacterized protein</fullName>
    </submittedName>
</protein>
<dbReference type="AlphaFoldDB" id="A0A918XRI2"/>
<reference evidence="3" key="2">
    <citation type="submission" date="2020-09" db="EMBL/GenBank/DDBJ databases">
        <authorList>
            <person name="Sun Q."/>
            <person name="Kim S."/>
        </authorList>
    </citation>
    <scope>NUCLEOTIDE SEQUENCE</scope>
    <source>
        <strain evidence="3">KCTC 42651</strain>
    </source>
</reference>
<reference evidence="3" key="1">
    <citation type="journal article" date="2014" name="Int. J. Syst. Evol. Microbiol.">
        <title>Complete genome sequence of Corynebacterium casei LMG S-19264T (=DSM 44701T), isolated from a smear-ripened cheese.</title>
        <authorList>
            <consortium name="US DOE Joint Genome Institute (JGI-PGF)"/>
            <person name="Walter F."/>
            <person name="Albersmeier A."/>
            <person name="Kalinowski J."/>
            <person name="Ruckert C."/>
        </authorList>
    </citation>
    <scope>NUCLEOTIDE SEQUENCE</scope>
    <source>
        <strain evidence="3">KCTC 42651</strain>
    </source>
</reference>
<keyword evidence="4" id="KW-1185">Reference proteome</keyword>
<dbReference type="Proteomes" id="UP000630353">
    <property type="component" value="Unassembled WGS sequence"/>
</dbReference>
<keyword evidence="2" id="KW-1133">Transmembrane helix</keyword>
<keyword evidence="2" id="KW-0812">Transmembrane</keyword>
<feature type="region of interest" description="Disordered" evidence="1">
    <location>
        <begin position="121"/>
        <end position="168"/>
    </location>
</feature>
<evidence type="ECO:0000256" key="1">
    <source>
        <dbReference type="SAM" id="MobiDB-lite"/>
    </source>
</evidence>
<name>A0A918XRI2_9PROT</name>
<feature type="compositionally biased region" description="Low complexity" evidence="1">
    <location>
        <begin position="137"/>
        <end position="157"/>
    </location>
</feature>
<proteinExistence type="predicted"/>
<keyword evidence="2" id="KW-0472">Membrane</keyword>
<evidence type="ECO:0000256" key="2">
    <source>
        <dbReference type="SAM" id="Phobius"/>
    </source>
</evidence>
<feature type="transmembrane region" description="Helical" evidence="2">
    <location>
        <begin position="174"/>
        <end position="196"/>
    </location>
</feature>
<gene>
    <name evidence="3" type="ORF">GCM10017083_22910</name>
</gene>
<evidence type="ECO:0000313" key="4">
    <source>
        <dbReference type="Proteomes" id="UP000630353"/>
    </source>
</evidence>
<comment type="caution">
    <text evidence="3">The sequence shown here is derived from an EMBL/GenBank/DDBJ whole genome shotgun (WGS) entry which is preliminary data.</text>
</comment>
<dbReference type="EMBL" id="BMZS01000004">
    <property type="protein sequence ID" value="GHD49938.1"/>
    <property type="molecule type" value="Genomic_DNA"/>
</dbReference>
<evidence type="ECO:0000313" key="3">
    <source>
        <dbReference type="EMBL" id="GHD49938.1"/>
    </source>
</evidence>
<organism evidence="3 4">
    <name type="scientific">Thalassobaculum fulvum</name>
    <dbReference type="NCBI Taxonomy" id="1633335"/>
    <lineage>
        <taxon>Bacteria</taxon>
        <taxon>Pseudomonadati</taxon>
        <taxon>Pseudomonadota</taxon>
        <taxon>Alphaproteobacteria</taxon>
        <taxon>Rhodospirillales</taxon>
        <taxon>Thalassobaculaceae</taxon>
        <taxon>Thalassobaculum</taxon>
    </lineage>
</organism>
<accession>A0A918XRI2</accession>
<sequence length="620" mass="68481">MSSVIAEHEGARPARESTLDRARWLAKEGDWSAVVALVESDRAAGLSEPGLLEFGGIAAHNLGDLETAERFYRRAACAHPQTKSYRYLFKIGRQRSAGSPDLTPLRWARVLDPESTVVQGLFSPPAEPPQAGEATDARPMTDAATPAATEAPAAASPKPDGRPGEQPGARVDRWVLAALAPVLLGPFGALAGATLAQAWALPWWWTAVAALAGMVAPALVLEFYGFVRLTGETGQLVGPARRLQGETNSYISQVTEDQGGRKQGFRRRSFASALTPHPYVAYVNKPPRSPDHPLAPNNYGFFNRPFPYERDPGLFQILVSGGSVATQFAQMNRNGPRYLEEALNRRFLPPKGERFVVLNGALGGWRYPQQVGISAMTASAVDAVVTLDGFNEAAMMMRDGVLVETPGRKFLMSNPGLEHGYERMVGDWLASWVYEQSLRHWWTRHSNYFCMVSQGIRRAIPLALEQGDDQSYLLSIFEMPKLGTERRWRYAVQRYADYVRFLHGACRQVGIRSAHFLQPIPGLGKQLTEQEQGYSKPLGDRLVDIYRMMEAAMQSMAADEGVPSASLVNVFQDRTETIYADWPHCLLDRNTGESDGYRLMAEAMAAELGRLWSLREKAPA</sequence>
<dbReference type="RefSeq" id="WP_189989476.1">
    <property type="nucleotide sequence ID" value="NZ_BMZS01000004.1"/>
</dbReference>